<gene>
    <name evidence="1" type="ORF">CPT03_16965</name>
</gene>
<keyword evidence="2" id="KW-1185">Reference proteome</keyword>
<sequence>MVNEVANGKMIWQICQIFTMLFTHVYNRSLISSFNGTLISVEKEDYQPIFSDWNGLGFVLEIKIRRFLLPILLFILLLAKTGRGPDANPYSLIGADGKLFSLLILGSMLPSPTV</sequence>
<dbReference type="KEGG" id="pgs:CPT03_16965"/>
<name>A0A2D1U8X1_9SPHI</name>
<dbReference type="EMBL" id="CP024091">
    <property type="protein sequence ID" value="ATP58036.1"/>
    <property type="molecule type" value="Genomic_DNA"/>
</dbReference>
<dbReference type="AlphaFoldDB" id="A0A2D1U8X1"/>
<evidence type="ECO:0000313" key="2">
    <source>
        <dbReference type="Proteomes" id="UP000223749"/>
    </source>
</evidence>
<organism evidence="1 2">
    <name type="scientific">Pedobacter ginsengisoli</name>
    <dbReference type="NCBI Taxonomy" id="363852"/>
    <lineage>
        <taxon>Bacteria</taxon>
        <taxon>Pseudomonadati</taxon>
        <taxon>Bacteroidota</taxon>
        <taxon>Sphingobacteriia</taxon>
        <taxon>Sphingobacteriales</taxon>
        <taxon>Sphingobacteriaceae</taxon>
        <taxon>Pedobacter</taxon>
    </lineage>
</organism>
<reference evidence="1 2" key="1">
    <citation type="submission" date="2017-10" db="EMBL/GenBank/DDBJ databases">
        <title>Whole genome of Pedobacter ginsengisoli T01R-27 isolated from tomato rhizosphere.</title>
        <authorList>
            <person name="Weon H.-Y."/>
            <person name="Lee S.A."/>
            <person name="Sang M.K."/>
            <person name="Song J."/>
        </authorList>
    </citation>
    <scope>NUCLEOTIDE SEQUENCE [LARGE SCALE GENOMIC DNA]</scope>
    <source>
        <strain evidence="1 2">T01R-27</strain>
    </source>
</reference>
<dbReference type="Proteomes" id="UP000223749">
    <property type="component" value="Chromosome"/>
</dbReference>
<accession>A0A2D1U8X1</accession>
<protein>
    <submittedName>
        <fullName evidence="1">Uncharacterized protein</fullName>
    </submittedName>
</protein>
<evidence type="ECO:0000313" key="1">
    <source>
        <dbReference type="EMBL" id="ATP58036.1"/>
    </source>
</evidence>
<proteinExistence type="predicted"/>